<evidence type="ECO:0000256" key="4">
    <source>
        <dbReference type="ARBA" id="ARBA00022692"/>
    </source>
</evidence>
<name>A0AAP9GTR9_9GAMM</name>
<feature type="transmembrane region" description="Helical" evidence="7">
    <location>
        <begin position="6"/>
        <end position="31"/>
    </location>
</feature>
<evidence type="ECO:0000313" key="8">
    <source>
        <dbReference type="EMBL" id="QGM27101.1"/>
    </source>
</evidence>
<feature type="transmembrane region" description="Helical" evidence="7">
    <location>
        <begin position="76"/>
        <end position="100"/>
    </location>
</feature>
<feature type="transmembrane region" description="Helical" evidence="7">
    <location>
        <begin position="150"/>
        <end position="176"/>
    </location>
</feature>
<reference evidence="9" key="1">
    <citation type="submission" date="2019-11" db="EMBL/GenBank/DDBJ databases">
        <title>Escherichia coli 1916D6.</title>
        <authorList>
            <person name="Yao H."/>
            <person name="Du X."/>
            <person name="Yu R."/>
            <person name="Li A."/>
        </authorList>
    </citation>
    <scope>NUCLEOTIDE SEQUENCE [LARGE SCALE GENOMIC DNA]</scope>
    <source>
        <strain evidence="9">19110F47</strain>
    </source>
</reference>
<evidence type="ECO:0000256" key="6">
    <source>
        <dbReference type="ARBA" id="ARBA00023136"/>
    </source>
</evidence>
<gene>
    <name evidence="8" type="primary">chrA</name>
    <name evidence="8" type="ORF">GJD93_05135</name>
</gene>
<evidence type="ECO:0000256" key="7">
    <source>
        <dbReference type="SAM" id="Phobius"/>
    </source>
</evidence>
<evidence type="ECO:0000256" key="3">
    <source>
        <dbReference type="ARBA" id="ARBA00022475"/>
    </source>
</evidence>
<organism evidence="8 9">
    <name type="scientific">Acinetobacter towneri</name>
    <dbReference type="NCBI Taxonomy" id="202956"/>
    <lineage>
        <taxon>Bacteria</taxon>
        <taxon>Pseudomonadati</taxon>
        <taxon>Pseudomonadota</taxon>
        <taxon>Gammaproteobacteria</taxon>
        <taxon>Moraxellales</taxon>
        <taxon>Moraxellaceae</taxon>
        <taxon>Acinetobacter</taxon>
    </lineage>
</organism>
<keyword evidence="4 7" id="KW-0812">Transmembrane</keyword>
<dbReference type="NCBIfam" id="TIGR00937">
    <property type="entry name" value="2A51"/>
    <property type="match status" value="1"/>
</dbReference>
<feature type="transmembrane region" description="Helical" evidence="7">
    <location>
        <begin position="389"/>
        <end position="407"/>
    </location>
</feature>
<comment type="subcellular location">
    <subcellularLocation>
        <location evidence="1">Cell membrane</location>
        <topology evidence="1">Multi-pass membrane protein</topology>
    </subcellularLocation>
</comment>
<keyword evidence="5 7" id="KW-1133">Transmembrane helix</keyword>
<dbReference type="GO" id="GO:0005886">
    <property type="term" value="C:plasma membrane"/>
    <property type="evidence" value="ECO:0007669"/>
    <property type="project" value="UniProtKB-SubCell"/>
</dbReference>
<comment type="similarity">
    <text evidence="2">Belongs to the chromate ion transporter (CHR) (TC 2.A.51) family.</text>
</comment>
<keyword evidence="6 7" id="KW-0472">Membrane</keyword>
<evidence type="ECO:0000313" key="9">
    <source>
        <dbReference type="Proteomes" id="UP000405075"/>
    </source>
</evidence>
<feature type="transmembrane region" description="Helical" evidence="7">
    <location>
        <begin position="209"/>
        <end position="229"/>
    </location>
</feature>
<dbReference type="PIRSF" id="PIRSF004810">
    <property type="entry name" value="ChrA"/>
    <property type="match status" value="1"/>
</dbReference>
<accession>A0AAP9GTR9</accession>
<feature type="transmembrane region" description="Helical" evidence="7">
    <location>
        <begin position="279"/>
        <end position="299"/>
    </location>
</feature>
<feature type="transmembrane region" description="Helical" evidence="7">
    <location>
        <begin position="339"/>
        <end position="360"/>
    </location>
</feature>
<evidence type="ECO:0000256" key="5">
    <source>
        <dbReference type="ARBA" id="ARBA00022989"/>
    </source>
</evidence>
<dbReference type="RefSeq" id="WP_154320470.1">
    <property type="nucleotide sequence ID" value="NZ_CP046045.1"/>
</dbReference>
<dbReference type="Pfam" id="PF02417">
    <property type="entry name" value="Chromate_transp"/>
    <property type="match status" value="2"/>
</dbReference>
<dbReference type="InterPro" id="IPR003370">
    <property type="entry name" value="Chromate_transpt"/>
</dbReference>
<dbReference type="PANTHER" id="PTHR33567:SF3">
    <property type="entry name" value="CHROMATE ION TRANSPORTER (EUROFUNG)"/>
    <property type="match status" value="1"/>
</dbReference>
<evidence type="ECO:0000256" key="1">
    <source>
        <dbReference type="ARBA" id="ARBA00004651"/>
    </source>
</evidence>
<feature type="transmembrane region" description="Helical" evidence="7">
    <location>
        <begin position="311"/>
        <end position="333"/>
    </location>
</feature>
<dbReference type="Proteomes" id="UP000405075">
    <property type="component" value="Chromosome"/>
</dbReference>
<evidence type="ECO:0000256" key="2">
    <source>
        <dbReference type="ARBA" id="ARBA00005262"/>
    </source>
</evidence>
<dbReference type="EMBL" id="CP046045">
    <property type="protein sequence ID" value="QGM27101.1"/>
    <property type="molecule type" value="Genomic_DNA"/>
</dbReference>
<feature type="transmembrane region" description="Helical" evidence="7">
    <location>
        <begin position="367"/>
        <end position="383"/>
    </location>
</feature>
<keyword evidence="3" id="KW-1003">Cell membrane</keyword>
<sequence length="408" mass="45311">MPTPSYSLLFWIFLQLGCLSFGGPAAHLVFFHQRFVQQLKWLDESQYSQIVALAQLLPGPTSSQVGLAIGYLQKGYWGAVLAWLGFTLPSALFMALVAVLGHQYLDVLSSNSFHSIQLIVLAVVAWAFWQMLRSFCKTVWQYALMFASALFIYLMPLSFNQVLVILIAACFGIWMAKRAAPTAAQSSTNTTATDTHFTAAHLLKHRRYAVFWAVLFVAPFIVLSGLNWLQPHLLYAANLSFYQAASLVFGGGHVILPLLHQDFVSTGLVSAEQFDLGYAMAQLVPGPLFSFATYLGSLIPMTESMLLNATLATLAIFLPSFFLVFATLPYWSWLMQQAYIRHAVTGINAAVVGLLLYMVLEMAQRHILSIADLLFIVLVIGLLKSKLPIWLSLIGSFLVYTAFLHFMA</sequence>
<feature type="transmembrane region" description="Helical" evidence="7">
    <location>
        <begin position="112"/>
        <end position="129"/>
    </location>
</feature>
<proteinExistence type="inferred from homology"/>
<dbReference type="GO" id="GO:0015109">
    <property type="term" value="F:chromate transmembrane transporter activity"/>
    <property type="evidence" value="ECO:0007669"/>
    <property type="project" value="InterPro"/>
</dbReference>
<dbReference type="InterPro" id="IPR014047">
    <property type="entry name" value="Chr_Tranpt_l_chain"/>
</dbReference>
<protein>
    <submittedName>
        <fullName evidence="8">Chromate efflux transporter</fullName>
    </submittedName>
</protein>
<dbReference type="PANTHER" id="PTHR33567">
    <property type="entry name" value="CHROMATE ION TRANSPORTER (EUROFUNG)"/>
    <property type="match status" value="1"/>
</dbReference>
<dbReference type="AlphaFoldDB" id="A0AAP9GTR9"/>